<proteinExistence type="predicted"/>
<sequence>MRLRARRLRFRLRFRCRLGLRFGCRFGVFNDDVHDDVSLSTTEGVSTGVGASTRVRRLSASLVSEAYFRPMPYSSPMQDGCRAAFFVGASWRQSDAGAPRRAPSSANSATRALWEMLAGIDVREPCRSM</sequence>
<gene>
    <name evidence="1" type="ORF">BN2476_280059</name>
</gene>
<accession>A0A1N7S1S6</accession>
<dbReference type="AlphaFoldDB" id="A0A1N7S1S6"/>
<dbReference type="Proteomes" id="UP000195569">
    <property type="component" value="Unassembled WGS sequence"/>
</dbReference>
<dbReference type="EMBL" id="CYGY02000028">
    <property type="protein sequence ID" value="SIT41349.1"/>
    <property type="molecule type" value="Genomic_DNA"/>
</dbReference>
<reference evidence="1" key="1">
    <citation type="submission" date="2016-12" db="EMBL/GenBank/DDBJ databases">
        <authorList>
            <person name="Moulin L."/>
        </authorList>
    </citation>
    <scope>NUCLEOTIDE SEQUENCE [LARGE SCALE GENOMIC DNA]</scope>
    <source>
        <strain evidence="1">STM 7183</strain>
    </source>
</reference>
<evidence type="ECO:0000313" key="2">
    <source>
        <dbReference type="Proteomes" id="UP000195569"/>
    </source>
</evidence>
<name>A0A1N7S1S6_9BURK</name>
<protein>
    <submittedName>
        <fullName evidence="1">Uncharacterized protein</fullName>
    </submittedName>
</protein>
<keyword evidence="2" id="KW-1185">Reference proteome</keyword>
<organism evidence="1 2">
    <name type="scientific">Paraburkholderia piptadeniae</name>
    <dbReference type="NCBI Taxonomy" id="1701573"/>
    <lineage>
        <taxon>Bacteria</taxon>
        <taxon>Pseudomonadati</taxon>
        <taxon>Pseudomonadota</taxon>
        <taxon>Betaproteobacteria</taxon>
        <taxon>Burkholderiales</taxon>
        <taxon>Burkholderiaceae</taxon>
        <taxon>Paraburkholderia</taxon>
    </lineage>
</organism>
<evidence type="ECO:0000313" key="1">
    <source>
        <dbReference type="EMBL" id="SIT41349.1"/>
    </source>
</evidence>
<comment type="caution">
    <text evidence="1">The sequence shown here is derived from an EMBL/GenBank/DDBJ whole genome shotgun (WGS) entry which is preliminary data.</text>
</comment>